<protein>
    <submittedName>
        <fullName evidence="3">Uncharacterized protein</fullName>
    </submittedName>
</protein>
<evidence type="ECO:0000313" key="3">
    <source>
        <dbReference type="WBParaSite" id="MBELARI_LOCUS11540"/>
    </source>
</evidence>
<reference evidence="3" key="1">
    <citation type="submission" date="2024-02" db="UniProtKB">
        <authorList>
            <consortium name="WormBaseParasite"/>
        </authorList>
    </citation>
    <scope>IDENTIFICATION</scope>
</reference>
<dbReference type="WBParaSite" id="MBELARI_LOCUS11540">
    <property type="protein sequence ID" value="MBELARI_LOCUS11540"/>
    <property type="gene ID" value="MBELARI_LOCUS11540"/>
</dbReference>
<accession>A0AAF3EC64</accession>
<feature type="transmembrane region" description="Helical" evidence="1">
    <location>
        <begin position="105"/>
        <end position="124"/>
    </location>
</feature>
<feature type="transmembrane region" description="Helical" evidence="1">
    <location>
        <begin position="269"/>
        <end position="287"/>
    </location>
</feature>
<proteinExistence type="predicted"/>
<sequence length="475" mass="54128">MVLFLLFSLSYTGKYEKTLMGSFEGWLVCALAPFYWTVRPILGVPSAISLTVLFLIAFRKEFTQSVHDLMFKQRNAQSKVESGNMPIEPMQEQNAENDVPQSGGLMAFLALVFSFGLIVLPFIANQDALIYIYAIVIVYFAAIYQVFKTLVAPYFLSIIPIALLNFGIWKFTESFPLLLFLQHTTVHLIFYLTLDDGHWEVRENHSGFILKSLRMISFWIAYFWVNWSVRPIQLIKKILLSIVRGGFPRLIGKIILVSWQSIKRINLDFLFVTLAAIGVLYWTQFGFSFEYEKVVPSIGMPRIAFPDYSSLPRLSPPRIFNDIQLCIQRILPILTPVVILQILICLFEIGKNLKVQYQTMGDSFKQSLKSRNEFLLLMPFVAVGAFGNFANLPQIGGFSLFFALTTCVLLAERKPYKWLLILIGFTIYVQLIFANLYKIEQGLSLIVWISGLVGMSMSLRYAIVNAPEPRTAAGN</sequence>
<feature type="transmembrane region" description="Helical" evidence="1">
    <location>
        <begin position="418"/>
        <end position="437"/>
    </location>
</feature>
<keyword evidence="1" id="KW-0472">Membrane</keyword>
<feature type="transmembrane region" description="Helical" evidence="1">
    <location>
        <begin position="206"/>
        <end position="225"/>
    </location>
</feature>
<keyword evidence="2" id="KW-1185">Reference proteome</keyword>
<feature type="transmembrane region" description="Helical" evidence="1">
    <location>
        <begin position="330"/>
        <end position="350"/>
    </location>
</feature>
<feature type="transmembrane region" description="Helical" evidence="1">
    <location>
        <begin position="38"/>
        <end position="58"/>
    </location>
</feature>
<feature type="transmembrane region" description="Helical" evidence="1">
    <location>
        <begin position="443"/>
        <end position="463"/>
    </location>
</feature>
<evidence type="ECO:0000313" key="2">
    <source>
        <dbReference type="Proteomes" id="UP000887575"/>
    </source>
</evidence>
<evidence type="ECO:0000256" key="1">
    <source>
        <dbReference type="SAM" id="Phobius"/>
    </source>
</evidence>
<dbReference type="AlphaFoldDB" id="A0AAF3EC64"/>
<keyword evidence="1" id="KW-0812">Transmembrane</keyword>
<feature type="transmembrane region" description="Helical" evidence="1">
    <location>
        <begin position="154"/>
        <end position="171"/>
    </location>
</feature>
<name>A0AAF3EC64_9BILA</name>
<organism evidence="2 3">
    <name type="scientific">Mesorhabditis belari</name>
    <dbReference type="NCBI Taxonomy" id="2138241"/>
    <lineage>
        <taxon>Eukaryota</taxon>
        <taxon>Metazoa</taxon>
        <taxon>Ecdysozoa</taxon>
        <taxon>Nematoda</taxon>
        <taxon>Chromadorea</taxon>
        <taxon>Rhabditida</taxon>
        <taxon>Rhabditina</taxon>
        <taxon>Rhabditomorpha</taxon>
        <taxon>Rhabditoidea</taxon>
        <taxon>Rhabditidae</taxon>
        <taxon>Mesorhabditinae</taxon>
        <taxon>Mesorhabditis</taxon>
    </lineage>
</organism>
<feature type="transmembrane region" description="Helical" evidence="1">
    <location>
        <begin position="130"/>
        <end position="147"/>
    </location>
</feature>
<feature type="transmembrane region" description="Helical" evidence="1">
    <location>
        <begin position="371"/>
        <end position="389"/>
    </location>
</feature>
<keyword evidence="1" id="KW-1133">Transmembrane helix</keyword>
<dbReference type="Proteomes" id="UP000887575">
    <property type="component" value="Unassembled WGS sequence"/>
</dbReference>